<feature type="compositionally biased region" description="Basic and acidic residues" evidence="2">
    <location>
        <begin position="41"/>
        <end position="50"/>
    </location>
</feature>
<dbReference type="SUPFAM" id="SSF57756">
    <property type="entry name" value="Retrovirus zinc finger-like domains"/>
    <property type="match status" value="1"/>
</dbReference>
<dbReference type="PROSITE" id="PS50158">
    <property type="entry name" value="ZF_CCHC"/>
    <property type="match status" value="1"/>
</dbReference>
<proteinExistence type="predicted"/>
<feature type="region of interest" description="Disordered" evidence="2">
    <location>
        <begin position="38"/>
        <end position="75"/>
    </location>
</feature>
<dbReference type="InterPro" id="IPR001878">
    <property type="entry name" value="Znf_CCHC"/>
</dbReference>
<dbReference type="InterPro" id="IPR036875">
    <property type="entry name" value="Znf_CCHC_sf"/>
</dbReference>
<dbReference type="SMART" id="SM00343">
    <property type="entry name" value="ZnF_C2HC"/>
    <property type="match status" value="1"/>
</dbReference>
<dbReference type="GO" id="GO:0003676">
    <property type="term" value="F:nucleic acid binding"/>
    <property type="evidence" value="ECO:0007669"/>
    <property type="project" value="InterPro"/>
</dbReference>
<keyword evidence="1" id="KW-0479">Metal-binding</keyword>
<evidence type="ECO:0000256" key="2">
    <source>
        <dbReference type="SAM" id="MobiDB-lite"/>
    </source>
</evidence>
<accession>A0AAW2P3S9</accession>
<reference evidence="4" key="1">
    <citation type="submission" date="2020-06" db="EMBL/GenBank/DDBJ databases">
        <authorList>
            <person name="Li T."/>
            <person name="Hu X."/>
            <person name="Zhang T."/>
            <person name="Song X."/>
            <person name="Zhang H."/>
            <person name="Dai N."/>
            <person name="Sheng W."/>
            <person name="Hou X."/>
            <person name="Wei L."/>
        </authorList>
    </citation>
    <scope>NUCLEOTIDE SEQUENCE</scope>
    <source>
        <strain evidence="4">G02</strain>
        <tissue evidence="4">Leaf</tissue>
    </source>
</reference>
<evidence type="ECO:0000313" key="4">
    <source>
        <dbReference type="EMBL" id="KAL0349825.1"/>
    </source>
</evidence>
<keyword evidence="1" id="KW-0863">Zinc-finger</keyword>
<dbReference type="Gene3D" id="4.10.60.10">
    <property type="entry name" value="Zinc finger, CCHC-type"/>
    <property type="match status" value="1"/>
</dbReference>
<dbReference type="EMBL" id="JACGWJ010000018">
    <property type="protein sequence ID" value="KAL0349825.1"/>
    <property type="molecule type" value="Genomic_DNA"/>
</dbReference>
<dbReference type="AlphaFoldDB" id="A0AAW2P3S9"/>
<dbReference type="GO" id="GO:0008270">
    <property type="term" value="F:zinc ion binding"/>
    <property type="evidence" value="ECO:0007669"/>
    <property type="project" value="UniProtKB-KW"/>
</dbReference>
<organism evidence="4">
    <name type="scientific">Sesamum radiatum</name>
    <name type="common">Black benniseed</name>
    <dbReference type="NCBI Taxonomy" id="300843"/>
    <lineage>
        <taxon>Eukaryota</taxon>
        <taxon>Viridiplantae</taxon>
        <taxon>Streptophyta</taxon>
        <taxon>Embryophyta</taxon>
        <taxon>Tracheophyta</taxon>
        <taxon>Spermatophyta</taxon>
        <taxon>Magnoliopsida</taxon>
        <taxon>eudicotyledons</taxon>
        <taxon>Gunneridae</taxon>
        <taxon>Pentapetalae</taxon>
        <taxon>asterids</taxon>
        <taxon>lamiids</taxon>
        <taxon>Lamiales</taxon>
        <taxon>Pedaliaceae</taxon>
        <taxon>Sesamum</taxon>
    </lineage>
</organism>
<reference evidence="4" key="2">
    <citation type="journal article" date="2024" name="Plant">
        <title>Genomic evolution and insights into agronomic trait innovations of Sesamum species.</title>
        <authorList>
            <person name="Miao H."/>
            <person name="Wang L."/>
            <person name="Qu L."/>
            <person name="Liu H."/>
            <person name="Sun Y."/>
            <person name="Le M."/>
            <person name="Wang Q."/>
            <person name="Wei S."/>
            <person name="Zheng Y."/>
            <person name="Lin W."/>
            <person name="Duan Y."/>
            <person name="Cao H."/>
            <person name="Xiong S."/>
            <person name="Wang X."/>
            <person name="Wei L."/>
            <person name="Li C."/>
            <person name="Ma Q."/>
            <person name="Ju M."/>
            <person name="Zhao R."/>
            <person name="Li G."/>
            <person name="Mu C."/>
            <person name="Tian Q."/>
            <person name="Mei H."/>
            <person name="Zhang T."/>
            <person name="Gao T."/>
            <person name="Zhang H."/>
        </authorList>
    </citation>
    <scope>NUCLEOTIDE SEQUENCE</scope>
    <source>
        <strain evidence="4">G02</strain>
    </source>
</reference>
<evidence type="ECO:0000259" key="3">
    <source>
        <dbReference type="PROSITE" id="PS50158"/>
    </source>
</evidence>
<sequence length="110" mass="12117">MNGLKESLHELVNILVKYEVKFASVVLVGEASTSKVKGKVAGREKRKKGEISSTAASTSSAPVTPLGEGKGKRKRVCQSRITDDVCIYCHEKGHWKRECPKPFFNEGIKL</sequence>
<feature type="compositionally biased region" description="Low complexity" evidence="2">
    <location>
        <begin position="52"/>
        <end position="61"/>
    </location>
</feature>
<comment type="caution">
    <text evidence="4">The sequence shown here is derived from an EMBL/GenBank/DDBJ whole genome shotgun (WGS) entry which is preliminary data.</text>
</comment>
<gene>
    <name evidence="4" type="ORF">Sradi_4131700</name>
</gene>
<keyword evidence="1" id="KW-0862">Zinc</keyword>
<name>A0AAW2P3S9_SESRA</name>
<evidence type="ECO:0000256" key="1">
    <source>
        <dbReference type="PROSITE-ProRule" id="PRU00047"/>
    </source>
</evidence>
<feature type="domain" description="CCHC-type" evidence="3">
    <location>
        <begin position="86"/>
        <end position="101"/>
    </location>
</feature>
<protein>
    <recommendedName>
        <fullName evidence="3">CCHC-type domain-containing protein</fullName>
    </recommendedName>
</protein>